<dbReference type="RefSeq" id="XP_035344340.1">
    <property type="nucleotide sequence ID" value="XM_035488447.1"/>
</dbReference>
<evidence type="ECO:0000313" key="8">
    <source>
        <dbReference type="EMBL" id="QKX58162.1"/>
    </source>
</evidence>
<keyword evidence="3 6" id="KW-1133">Transmembrane helix</keyword>
<evidence type="ECO:0000256" key="1">
    <source>
        <dbReference type="ARBA" id="ARBA00004141"/>
    </source>
</evidence>
<keyword evidence="9" id="KW-1185">Reference proteome</keyword>
<keyword evidence="4 6" id="KW-0472">Membrane</keyword>
<sequence length="542" mass="58765">MVVGSLHTQRIIAAVAATVIALASGTNYAYSAWAPQFAEKMHLSSKAINLLGVAGNVGLYCSGIPTGILTDAKGPPITLIIGTISLFIGYYPIYLAYEHGAGYLSLPPLLFFAWLTGLGGSAAFSGAIKAAASNFPEQRGTATAFPVAAFGLSAFFFSTMAGIFFHGDTGSLLMLLALGTCAMVSVSGFFLRVLPPTQKYTTIPDRETEDRQQFTYEEPEEIGRQDINSIPSPSQSSSTQPLLHAGREPISGNEAVNGLEDSRVTGEAASLVDAPRSSPYTDEETGSQVQTYHDNENSSHYSDIRGLALIRRREFWQLFLMMGLLSGIGLMTINNIGNTTKALWRYYDDSADAKFIQRHQVLHVSILSLCSFLGRLLSGVGSDLLVTKLNMSRFWCVLLSAVVFTLTQLAGTTINNPNQLYIISAFTGLAYGFLFGVFPSLVAHKFGISGMSQNWGVMTLAPVFSGNVFNLLYGTIYDHHSIIEENGQRDCTEGLQCYRTAYTLTFFSGLAGIGVSLYSIWLERNVHGKDRGAKIEDHDRTA</sequence>
<dbReference type="InterPro" id="IPR036259">
    <property type="entry name" value="MFS_trans_sf"/>
</dbReference>
<feature type="transmembrane region" description="Helical" evidence="6">
    <location>
        <begin position="455"/>
        <end position="476"/>
    </location>
</feature>
<dbReference type="GO" id="GO:0000329">
    <property type="term" value="C:fungal-type vacuole membrane"/>
    <property type="evidence" value="ECO:0007669"/>
    <property type="project" value="TreeGrafter"/>
</dbReference>
<feature type="transmembrane region" description="Helical" evidence="6">
    <location>
        <begin position="361"/>
        <end position="382"/>
    </location>
</feature>
<gene>
    <name evidence="8" type="ORF">TRUGW13939_05283</name>
</gene>
<organism evidence="8 9">
    <name type="scientific">Talaromyces rugulosus</name>
    <name type="common">Penicillium rugulosum</name>
    <dbReference type="NCBI Taxonomy" id="121627"/>
    <lineage>
        <taxon>Eukaryota</taxon>
        <taxon>Fungi</taxon>
        <taxon>Dikarya</taxon>
        <taxon>Ascomycota</taxon>
        <taxon>Pezizomycotina</taxon>
        <taxon>Eurotiomycetes</taxon>
        <taxon>Eurotiomycetidae</taxon>
        <taxon>Eurotiales</taxon>
        <taxon>Trichocomaceae</taxon>
        <taxon>Talaromyces</taxon>
        <taxon>Talaromyces sect. Islandici</taxon>
    </lineage>
</organism>
<dbReference type="GeneID" id="55992781"/>
<dbReference type="Gene3D" id="1.20.1250.20">
    <property type="entry name" value="MFS general substrate transporter like domains"/>
    <property type="match status" value="1"/>
</dbReference>
<evidence type="ECO:0000256" key="4">
    <source>
        <dbReference type="ARBA" id="ARBA00023136"/>
    </source>
</evidence>
<dbReference type="AlphaFoldDB" id="A0A7H8QVS1"/>
<dbReference type="PANTHER" id="PTHR21576:SF158">
    <property type="entry name" value="RIBOSOMAL RNA-PROCESSING PROTEIN 12-LIKE CONSERVED DOMAIN-CONTAINING PROTEIN"/>
    <property type="match status" value="1"/>
</dbReference>
<feature type="domain" description="Nodulin-like" evidence="7">
    <location>
        <begin position="14"/>
        <end position="212"/>
    </location>
</feature>
<reference evidence="9" key="1">
    <citation type="submission" date="2020-06" db="EMBL/GenBank/DDBJ databases">
        <title>A chromosome-scale genome assembly of Talaromyces rugulosus W13939.</title>
        <authorList>
            <person name="Wang B."/>
            <person name="Guo L."/>
            <person name="Ye K."/>
            <person name="Wang L."/>
        </authorList>
    </citation>
    <scope>NUCLEOTIDE SEQUENCE [LARGE SCALE GENOMIC DNA]</scope>
    <source>
        <strain evidence="9">W13939</strain>
    </source>
</reference>
<feature type="transmembrane region" description="Helical" evidence="6">
    <location>
        <begin position="77"/>
        <end position="97"/>
    </location>
</feature>
<feature type="transmembrane region" description="Helical" evidence="6">
    <location>
        <begin position="502"/>
        <end position="521"/>
    </location>
</feature>
<dbReference type="InterPro" id="IPR010658">
    <property type="entry name" value="Nodulin-like"/>
</dbReference>
<feature type="transmembrane region" description="Helical" evidence="6">
    <location>
        <begin position="109"/>
        <end position="132"/>
    </location>
</feature>
<dbReference type="KEGG" id="trg:TRUGW13939_05283"/>
<name>A0A7H8QVS1_TALRU</name>
<feature type="transmembrane region" description="Helical" evidence="6">
    <location>
        <begin position="420"/>
        <end position="443"/>
    </location>
</feature>
<evidence type="ECO:0000259" key="7">
    <source>
        <dbReference type="Pfam" id="PF06813"/>
    </source>
</evidence>
<feature type="compositionally biased region" description="Low complexity" evidence="5">
    <location>
        <begin position="229"/>
        <end position="241"/>
    </location>
</feature>
<evidence type="ECO:0000256" key="2">
    <source>
        <dbReference type="ARBA" id="ARBA00022692"/>
    </source>
</evidence>
<dbReference type="SUPFAM" id="SSF103473">
    <property type="entry name" value="MFS general substrate transporter"/>
    <property type="match status" value="1"/>
</dbReference>
<comment type="subcellular location">
    <subcellularLocation>
        <location evidence="1">Membrane</location>
        <topology evidence="1">Multi-pass membrane protein</topology>
    </subcellularLocation>
</comment>
<evidence type="ECO:0000313" key="9">
    <source>
        <dbReference type="Proteomes" id="UP000509510"/>
    </source>
</evidence>
<dbReference type="PANTHER" id="PTHR21576">
    <property type="entry name" value="UNCHARACTERIZED NODULIN-LIKE PROTEIN"/>
    <property type="match status" value="1"/>
</dbReference>
<accession>A0A7H8QVS1</accession>
<dbReference type="Pfam" id="PF06813">
    <property type="entry name" value="Nodulin-like"/>
    <property type="match status" value="1"/>
</dbReference>
<feature type="transmembrane region" description="Helical" evidence="6">
    <location>
        <begin position="394"/>
        <end position="414"/>
    </location>
</feature>
<proteinExistence type="predicted"/>
<feature type="transmembrane region" description="Helical" evidence="6">
    <location>
        <begin position="144"/>
        <end position="165"/>
    </location>
</feature>
<protein>
    <recommendedName>
        <fullName evidence="7">Nodulin-like domain-containing protein</fullName>
    </recommendedName>
</protein>
<evidence type="ECO:0000256" key="6">
    <source>
        <dbReference type="SAM" id="Phobius"/>
    </source>
</evidence>
<feature type="transmembrane region" description="Helical" evidence="6">
    <location>
        <begin position="171"/>
        <end position="191"/>
    </location>
</feature>
<dbReference type="Proteomes" id="UP000509510">
    <property type="component" value="Chromosome III"/>
</dbReference>
<feature type="transmembrane region" description="Helical" evidence="6">
    <location>
        <begin position="315"/>
        <end position="337"/>
    </location>
</feature>
<dbReference type="OrthoDB" id="410267at2759"/>
<feature type="transmembrane region" description="Helical" evidence="6">
    <location>
        <begin position="47"/>
        <end position="70"/>
    </location>
</feature>
<keyword evidence="2 6" id="KW-0812">Transmembrane</keyword>
<evidence type="ECO:0000256" key="3">
    <source>
        <dbReference type="ARBA" id="ARBA00022989"/>
    </source>
</evidence>
<evidence type="ECO:0000256" key="5">
    <source>
        <dbReference type="SAM" id="MobiDB-lite"/>
    </source>
</evidence>
<feature type="region of interest" description="Disordered" evidence="5">
    <location>
        <begin position="202"/>
        <end position="295"/>
    </location>
</feature>
<dbReference type="EMBL" id="CP055900">
    <property type="protein sequence ID" value="QKX58162.1"/>
    <property type="molecule type" value="Genomic_DNA"/>
</dbReference>